<comment type="caution">
    <text evidence="2">The sequence shown here is derived from an EMBL/GenBank/DDBJ whole genome shotgun (WGS) entry which is preliminary data.</text>
</comment>
<reference evidence="3" key="1">
    <citation type="submission" date="2023-07" db="EMBL/GenBank/DDBJ databases">
        <title>Whole genome shotgun sequence of Streptomyces achromogenes subsp. rubradiris NBRC 14000.</title>
        <authorList>
            <person name="Komaki H."/>
            <person name="Tamura T."/>
        </authorList>
    </citation>
    <scope>NUCLEOTIDE SEQUENCE [LARGE SCALE GENOMIC DNA]</scope>
    <source>
        <strain evidence="3">NBRC 14000</strain>
    </source>
</reference>
<dbReference type="NCBIfam" id="TIGR03083">
    <property type="entry name" value="maleylpyruvate isomerase family mycothiol-dependent enzyme"/>
    <property type="match status" value="1"/>
</dbReference>
<dbReference type="InterPro" id="IPR017520">
    <property type="entry name" value="CHP03086"/>
</dbReference>
<dbReference type="Pfam" id="PF11716">
    <property type="entry name" value="MDMPI_N"/>
    <property type="match status" value="1"/>
</dbReference>
<protein>
    <submittedName>
        <fullName evidence="2">TIGR03086 family protein</fullName>
    </submittedName>
</protein>
<organism evidence="2 3">
    <name type="scientific">Streptomyces rubradiris</name>
    <name type="common">Streptomyces achromogenes subsp. rubradiris</name>
    <dbReference type="NCBI Taxonomy" id="285531"/>
    <lineage>
        <taxon>Bacteria</taxon>
        <taxon>Bacillati</taxon>
        <taxon>Actinomycetota</taxon>
        <taxon>Actinomycetes</taxon>
        <taxon>Kitasatosporales</taxon>
        <taxon>Streptomycetaceae</taxon>
        <taxon>Streptomyces</taxon>
    </lineage>
</organism>
<dbReference type="Proteomes" id="UP000646738">
    <property type="component" value="Unassembled WGS sequence"/>
</dbReference>
<feature type="domain" description="Mycothiol-dependent maleylpyruvate isomerase metal-binding" evidence="1">
    <location>
        <begin position="13"/>
        <end position="128"/>
    </location>
</feature>
<sequence>MDIRALHAQALLTTDRFVAAVGAGRWEAPTPCERWNVRQVVNHLVAGNLWVRELGGGRTIEDVGTELDGDLLGDDPAAAHAASVAAATEAFAAGDAMDRLWPLSYGERPGRVYARQRFVDVLIHGWDIGRALEPDPRLPAALVDACLELFDSRPRMFAQWGFAEVAVEPGADPQTRLLARAGRRP</sequence>
<dbReference type="NCBIfam" id="TIGR03086">
    <property type="entry name" value="TIGR03086 family metal-binding protein"/>
    <property type="match status" value="1"/>
</dbReference>
<dbReference type="InterPro" id="IPR034660">
    <property type="entry name" value="DinB/YfiT-like"/>
</dbReference>
<dbReference type="SUPFAM" id="SSF109854">
    <property type="entry name" value="DinB/YfiT-like putative metalloenzymes"/>
    <property type="match status" value="1"/>
</dbReference>
<dbReference type="InterPro" id="IPR024344">
    <property type="entry name" value="MDMPI_metal-binding"/>
</dbReference>
<evidence type="ECO:0000313" key="2">
    <source>
        <dbReference type="EMBL" id="GHI50641.1"/>
    </source>
</evidence>
<dbReference type="Gene3D" id="1.20.120.450">
    <property type="entry name" value="dinb family like domain"/>
    <property type="match status" value="1"/>
</dbReference>
<dbReference type="RefSeq" id="WP_189993179.1">
    <property type="nucleotide sequence ID" value="NZ_BNCB01000005.1"/>
</dbReference>
<keyword evidence="3" id="KW-1185">Reference proteome</keyword>
<dbReference type="EMBL" id="BNEA01000001">
    <property type="protein sequence ID" value="GHI50641.1"/>
    <property type="molecule type" value="Genomic_DNA"/>
</dbReference>
<dbReference type="InterPro" id="IPR017517">
    <property type="entry name" value="Maleyloyr_isom"/>
</dbReference>
<evidence type="ECO:0000313" key="3">
    <source>
        <dbReference type="Proteomes" id="UP000646738"/>
    </source>
</evidence>
<proteinExistence type="predicted"/>
<gene>
    <name evidence="2" type="ORF">Srubr_04870</name>
</gene>
<name>A0ABQ3R454_STRRR</name>
<evidence type="ECO:0000259" key="1">
    <source>
        <dbReference type="Pfam" id="PF11716"/>
    </source>
</evidence>
<accession>A0ABQ3R454</accession>